<dbReference type="EMBL" id="KL198020">
    <property type="protein sequence ID" value="KDQ19011.1"/>
    <property type="molecule type" value="Genomic_DNA"/>
</dbReference>
<evidence type="ECO:0000256" key="4">
    <source>
        <dbReference type="ARBA" id="ARBA00023163"/>
    </source>
</evidence>
<name>A0A067N5F8_BOTB1</name>
<feature type="domain" description="Xylanolytic transcriptional activator regulatory" evidence="6">
    <location>
        <begin position="121"/>
        <end position="208"/>
    </location>
</feature>
<keyword evidence="2" id="KW-0479">Metal-binding</keyword>
<dbReference type="GO" id="GO:0008270">
    <property type="term" value="F:zinc ion binding"/>
    <property type="evidence" value="ECO:0007669"/>
    <property type="project" value="InterPro"/>
</dbReference>
<keyword evidence="4" id="KW-0804">Transcription</keyword>
<dbReference type="GO" id="GO:0005634">
    <property type="term" value="C:nucleus"/>
    <property type="evidence" value="ECO:0007669"/>
    <property type="project" value="UniProtKB-SubCell"/>
</dbReference>
<dbReference type="CDD" id="cd12148">
    <property type="entry name" value="fungal_TF_MHR"/>
    <property type="match status" value="1"/>
</dbReference>
<dbReference type="Proteomes" id="UP000027195">
    <property type="component" value="Unassembled WGS sequence"/>
</dbReference>
<accession>A0A067N5F8</accession>
<dbReference type="AlphaFoldDB" id="A0A067N5F8"/>
<proteinExistence type="predicted"/>
<organism evidence="7 8">
    <name type="scientific">Botryobasidium botryosum (strain FD-172 SS1)</name>
    <dbReference type="NCBI Taxonomy" id="930990"/>
    <lineage>
        <taxon>Eukaryota</taxon>
        <taxon>Fungi</taxon>
        <taxon>Dikarya</taxon>
        <taxon>Basidiomycota</taxon>
        <taxon>Agaricomycotina</taxon>
        <taxon>Agaricomycetes</taxon>
        <taxon>Cantharellales</taxon>
        <taxon>Botryobasidiaceae</taxon>
        <taxon>Botryobasidium</taxon>
    </lineage>
</organism>
<dbReference type="HOGENOM" id="CLU_022337_0_1_1"/>
<dbReference type="GO" id="GO:0000981">
    <property type="term" value="F:DNA-binding transcription factor activity, RNA polymerase II-specific"/>
    <property type="evidence" value="ECO:0007669"/>
    <property type="project" value="InterPro"/>
</dbReference>
<evidence type="ECO:0000256" key="3">
    <source>
        <dbReference type="ARBA" id="ARBA00023015"/>
    </source>
</evidence>
<keyword evidence="3" id="KW-0805">Transcription regulation</keyword>
<dbReference type="PANTHER" id="PTHR47338:SF29">
    <property type="entry name" value="ZN(2)-C6 FUNGAL-TYPE DOMAIN-CONTAINING PROTEIN"/>
    <property type="match status" value="1"/>
</dbReference>
<comment type="subcellular location">
    <subcellularLocation>
        <location evidence="1">Nucleus</location>
    </subcellularLocation>
</comment>
<dbReference type="SMART" id="SM00906">
    <property type="entry name" value="Fungal_trans"/>
    <property type="match status" value="1"/>
</dbReference>
<keyword evidence="5" id="KW-0539">Nucleus</keyword>
<dbReference type="InParanoid" id="A0A067N5F8"/>
<evidence type="ECO:0000256" key="1">
    <source>
        <dbReference type="ARBA" id="ARBA00004123"/>
    </source>
</evidence>
<reference evidence="8" key="1">
    <citation type="journal article" date="2014" name="Proc. Natl. Acad. Sci. U.S.A.">
        <title>Extensive sampling of basidiomycete genomes demonstrates inadequacy of the white-rot/brown-rot paradigm for wood decay fungi.</title>
        <authorList>
            <person name="Riley R."/>
            <person name="Salamov A.A."/>
            <person name="Brown D.W."/>
            <person name="Nagy L.G."/>
            <person name="Floudas D."/>
            <person name="Held B.W."/>
            <person name="Levasseur A."/>
            <person name="Lombard V."/>
            <person name="Morin E."/>
            <person name="Otillar R."/>
            <person name="Lindquist E.A."/>
            <person name="Sun H."/>
            <person name="LaButti K.M."/>
            <person name="Schmutz J."/>
            <person name="Jabbour D."/>
            <person name="Luo H."/>
            <person name="Baker S.E."/>
            <person name="Pisabarro A.G."/>
            <person name="Walton J.D."/>
            <person name="Blanchette R.A."/>
            <person name="Henrissat B."/>
            <person name="Martin F."/>
            <person name="Cullen D."/>
            <person name="Hibbett D.S."/>
            <person name="Grigoriev I.V."/>
        </authorList>
    </citation>
    <scope>NUCLEOTIDE SEQUENCE [LARGE SCALE GENOMIC DNA]</scope>
    <source>
        <strain evidence="8">FD-172 SS1</strain>
    </source>
</reference>
<evidence type="ECO:0000313" key="7">
    <source>
        <dbReference type="EMBL" id="KDQ19011.1"/>
    </source>
</evidence>
<dbReference type="OrthoDB" id="2309723at2759"/>
<protein>
    <recommendedName>
        <fullName evidence="6">Xylanolytic transcriptional activator regulatory domain-containing protein</fullName>
    </recommendedName>
</protein>
<dbReference type="GO" id="GO:0003677">
    <property type="term" value="F:DNA binding"/>
    <property type="evidence" value="ECO:0007669"/>
    <property type="project" value="InterPro"/>
</dbReference>
<evidence type="ECO:0000259" key="6">
    <source>
        <dbReference type="SMART" id="SM00906"/>
    </source>
</evidence>
<dbReference type="STRING" id="930990.A0A067N5F8"/>
<keyword evidence="8" id="KW-1185">Reference proteome</keyword>
<dbReference type="InterPro" id="IPR050815">
    <property type="entry name" value="TF_fung"/>
</dbReference>
<dbReference type="InterPro" id="IPR007219">
    <property type="entry name" value="XnlR_reg_dom"/>
</dbReference>
<gene>
    <name evidence="7" type="ORF">BOTBODRAFT_28489</name>
</gene>
<dbReference type="PANTHER" id="PTHR47338">
    <property type="entry name" value="ZN(II)2CYS6 TRANSCRIPTION FACTOR (EUROFUNG)-RELATED"/>
    <property type="match status" value="1"/>
</dbReference>
<dbReference type="GO" id="GO:0006351">
    <property type="term" value="P:DNA-templated transcription"/>
    <property type="evidence" value="ECO:0007669"/>
    <property type="project" value="InterPro"/>
</dbReference>
<sequence>MSFSHSPTARKPHTSTLWRVNVFLKRRSHNFMAWSMSKFWAAYKLPPSHPESIHPAFLNAMCLYGCSYGPSSTRVYEPLFYARLQRSLADCLASADRLHDFMRASALAAVYCFHRKRYAVGQNHLAATIHLAVACGLDKIDSCDVSSASISRLLRSPRDATDLGDMIHTWWGLFCMDRIASTLLECPTTIPENDDVITTIWPCKFEDYASGQAIHAAYSGTASLRTPPGDLTIAVSVYENVYAFRAKSVGLLFHTMTLTPSHQERNVDQIRDTRITIDVASRLSEIMVAYRQEMCPTFSCTRYCENDGHDSTLIFAMTTCYTALIRLLTVSADKDQGSYQRRLKIARDCVALGAEAYSTDPHLAAPCIVFAWCASYEVFAWEVVRLNKLGEGEAATAALLEVEAAMNLIRRLVQIFETFKKKWPVQNLQRFNIHKAELAKWSKH</sequence>
<evidence type="ECO:0000256" key="2">
    <source>
        <dbReference type="ARBA" id="ARBA00022723"/>
    </source>
</evidence>
<evidence type="ECO:0000313" key="8">
    <source>
        <dbReference type="Proteomes" id="UP000027195"/>
    </source>
</evidence>
<dbReference type="Pfam" id="PF04082">
    <property type="entry name" value="Fungal_trans"/>
    <property type="match status" value="1"/>
</dbReference>
<evidence type="ECO:0000256" key="5">
    <source>
        <dbReference type="ARBA" id="ARBA00023242"/>
    </source>
</evidence>